<dbReference type="PANTHER" id="PTHR11439">
    <property type="entry name" value="GAG-POL-RELATED RETROTRANSPOSON"/>
    <property type="match status" value="1"/>
</dbReference>
<feature type="transmembrane region" description="Helical" evidence="1">
    <location>
        <begin position="84"/>
        <end position="102"/>
    </location>
</feature>
<feature type="transmembrane region" description="Helical" evidence="1">
    <location>
        <begin position="184"/>
        <end position="207"/>
    </location>
</feature>
<accession>W9RHD1</accession>
<organism evidence="2 3">
    <name type="scientific">Morus notabilis</name>
    <dbReference type="NCBI Taxonomy" id="981085"/>
    <lineage>
        <taxon>Eukaryota</taxon>
        <taxon>Viridiplantae</taxon>
        <taxon>Streptophyta</taxon>
        <taxon>Embryophyta</taxon>
        <taxon>Tracheophyta</taxon>
        <taxon>Spermatophyta</taxon>
        <taxon>Magnoliopsida</taxon>
        <taxon>eudicotyledons</taxon>
        <taxon>Gunneridae</taxon>
        <taxon>Pentapetalae</taxon>
        <taxon>rosids</taxon>
        <taxon>fabids</taxon>
        <taxon>Rosales</taxon>
        <taxon>Moraceae</taxon>
        <taxon>Moreae</taxon>
        <taxon>Morus</taxon>
    </lineage>
</organism>
<sequence>MLWKSIAQDKGCLPLDLLILNVALAFFSAILAVVAFFQLVRIHLREKEWTRQKVLHFMIGTSNTGYFIYFASTHFSTYEKWLCWYHVCGFVLMGTFSFLVIIHMQLQYLFSAGCSNDEHTAAAYPKILVDLCHQANDEEDDDGENSTQQTLLANSTNKFGSSNTDGNWACCSFQNLHVGSCQNFVVAVVLLVFIVMVSFAMIIWIGARENFINSSIVAQILSFARSKEGIFVNQGKYIFDLLRETGLLHCKAAETPIDANLQLDLAKSEDVIDREKFQRLVGKLIYLLHTRLDIAFAVSMVSQFMHAPGQVHFDAAYRILRYLKGTLGKGLMFRRQNDLQIEVYTDADWAGSPTDRRSTSGYCTFIRGNLATWRSKK</sequence>
<dbReference type="AlphaFoldDB" id="W9RHD1"/>
<keyword evidence="3" id="KW-1185">Reference proteome</keyword>
<evidence type="ECO:0000313" key="3">
    <source>
        <dbReference type="Proteomes" id="UP000030645"/>
    </source>
</evidence>
<keyword evidence="1" id="KW-0472">Membrane</keyword>
<gene>
    <name evidence="2" type="ORF">L484_021372</name>
</gene>
<dbReference type="STRING" id="981085.W9RHD1"/>
<feature type="transmembrane region" description="Helical" evidence="1">
    <location>
        <begin position="18"/>
        <end position="42"/>
    </location>
</feature>
<dbReference type="PANTHER" id="PTHR11439:SF440">
    <property type="entry name" value="INTEGRASE CATALYTIC DOMAIN-CONTAINING PROTEIN"/>
    <property type="match status" value="1"/>
</dbReference>
<reference evidence="3" key="1">
    <citation type="submission" date="2013-01" db="EMBL/GenBank/DDBJ databases">
        <title>Draft Genome Sequence of a Mulberry Tree, Morus notabilis C.K. Schneid.</title>
        <authorList>
            <person name="He N."/>
            <person name="Zhao S."/>
        </authorList>
    </citation>
    <scope>NUCLEOTIDE SEQUENCE</scope>
</reference>
<feature type="transmembrane region" description="Helical" evidence="1">
    <location>
        <begin position="54"/>
        <end position="72"/>
    </location>
</feature>
<proteinExistence type="predicted"/>
<protein>
    <recommendedName>
        <fullName evidence="4">Reverse transcriptase Ty1/copia-type domain-containing protein</fullName>
    </recommendedName>
</protein>
<keyword evidence="1" id="KW-1133">Transmembrane helix</keyword>
<evidence type="ECO:0008006" key="4">
    <source>
        <dbReference type="Google" id="ProtNLM"/>
    </source>
</evidence>
<name>W9RHD1_9ROSA</name>
<dbReference type="eggNOG" id="KOG0017">
    <property type="taxonomic scope" value="Eukaryota"/>
</dbReference>
<keyword evidence="1" id="KW-0812">Transmembrane</keyword>
<evidence type="ECO:0000313" key="2">
    <source>
        <dbReference type="EMBL" id="EXB92388.1"/>
    </source>
</evidence>
<dbReference type="Proteomes" id="UP000030645">
    <property type="component" value="Unassembled WGS sequence"/>
</dbReference>
<dbReference type="EMBL" id="KE345061">
    <property type="protein sequence ID" value="EXB92388.1"/>
    <property type="molecule type" value="Genomic_DNA"/>
</dbReference>
<evidence type="ECO:0000256" key="1">
    <source>
        <dbReference type="SAM" id="Phobius"/>
    </source>
</evidence>